<keyword evidence="1" id="KW-0812">Transmembrane</keyword>
<keyword evidence="1" id="KW-1133">Transmembrane helix</keyword>
<organism evidence="2">
    <name type="scientific">marine sediment metagenome</name>
    <dbReference type="NCBI Taxonomy" id="412755"/>
    <lineage>
        <taxon>unclassified sequences</taxon>
        <taxon>metagenomes</taxon>
        <taxon>ecological metagenomes</taxon>
    </lineage>
</organism>
<accession>A0A0F9SJ73</accession>
<evidence type="ECO:0000256" key="1">
    <source>
        <dbReference type="SAM" id="Phobius"/>
    </source>
</evidence>
<dbReference type="AlphaFoldDB" id="A0A0F9SJ73"/>
<comment type="caution">
    <text evidence="2">The sequence shown here is derived from an EMBL/GenBank/DDBJ whole genome shotgun (WGS) entry which is preliminary data.</text>
</comment>
<evidence type="ECO:0000313" key="2">
    <source>
        <dbReference type="EMBL" id="KKN36996.1"/>
    </source>
</evidence>
<reference evidence="2" key="1">
    <citation type="journal article" date="2015" name="Nature">
        <title>Complex archaea that bridge the gap between prokaryotes and eukaryotes.</title>
        <authorList>
            <person name="Spang A."/>
            <person name="Saw J.H."/>
            <person name="Jorgensen S.L."/>
            <person name="Zaremba-Niedzwiedzka K."/>
            <person name="Martijn J."/>
            <person name="Lind A.E."/>
            <person name="van Eijk R."/>
            <person name="Schleper C."/>
            <person name="Guy L."/>
            <person name="Ettema T.J."/>
        </authorList>
    </citation>
    <scope>NUCLEOTIDE SEQUENCE</scope>
</reference>
<gene>
    <name evidence="2" type="ORF">LCGC14_0768070</name>
</gene>
<protein>
    <submittedName>
        <fullName evidence="2">Uncharacterized protein</fullName>
    </submittedName>
</protein>
<dbReference type="EMBL" id="LAZR01001928">
    <property type="protein sequence ID" value="KKN36996.1"/>
    <property type="molecule type" value="Genomic_DNA"/>
</dbReference>
<name>A0A0F9SJ73_9ZZZZ</name>
<proteinExistence type="predicted"/>
<feature type="transmembrane region" description="Helical" evidence="1">
    <location>
        <begin position="28"/>
        <end position="49"/>
    </location>
</feature>
<sequence length="55" mass="6405">MRHYRCDNRDCPNCYPERWEHDDDDRRALPWQAAAALLALLVILALVYVSGHPTP</sequence>
<keyword evidence="1" id="KW-0472">Membrane</keyword>